<name>A0AAW1LW49_POPJA</name>
<evidence type="ECO:0000256" key="1">
    <source>
        <dbReference type="SAM" id="MobiDB-lite"/>
    </source>
</evidence>
<proteinExistence type="predicted"/>
<comment type="caution">
    <text evidence="2">The sequence shown here is derived from an EMBL/GenBank/DDBJ whole genome shotgun (WGS) entry which is preliminary data.</text>
</comment>
<feature type="region of interest" description="Disordered" evidence="1">
    <location>
        <begin position="1"/>
        <end position="21"/>
    </location>
</feature>
<dbReference type="EMBL" id="JASPKY010000075">
    <property type="protein sequence ID" value="KAK9739435.1"/>
    <property type="molecule type" value="Genomic_DNA"/>
</dbReference>
<keyword evidence="3" id="KW-1185">Reference proteome</keyword>
<organism evidence="2 3">
    <name type="scientific">Popillia japonica</name>
    <name type="common">Japanese beetle</name>
    <dbReference type="NCBI Taxonomy" id="7064"/>
    <lineage>
        <taxon>Eukaryota</taxon>
        <taxon>Metazoa</taxon>
        <taxon>Ecdysozoa</taxon>
        <taxon>Arthropoda</taxon>
        <taxon>Hexapoda</taxon>
        <taxon>Insecta</taxon>
        <taxon>Pterygota</taxon>
        <taxon>Neoptera</taxon>
        <taxon>Endopterygota</taxon>
        <taxon>Coleoptera</taxon>
        <taxon>Polyphaga</taxon>
        <taxon>Scarabaeiformia</taxon>
        <taxon>Scarabaeidae</taxon>
        <taxon>Rutelinae</taxon>
        <taxon>Popillia</taxon>
    </lineage>
</organism>
<protein>
    <submittedName>
        <fullName evidence="2">Uncharacterized protein</fullName>
    </submittedName>
</protein>
<dbReference type="Proteomes" id="UP001458880">
    <property type="component" value="Unassembled WGS sequence"/>
</dbReference>
<evidence type="ECO:0000313" key="3">
    <source>
        <dbReference type="Proteomes" id="UP001458880"/>
    </source>
</evidence>
<reference evidence="2 3" key="1">
    <citation type="journal article" date="2024" name="BMC Genomics">
        <title>De novo assembly and annotation of Popillia japonica's genome with initial clues to its potential as an invasive pest.</title>
        <authorList>
            <person name="Cucini C."/>
            <person name="Boschi S."/>
            <person name="Funari R."/>
            <person name="Cardaioli E."/>
            <person name="Iannotti N."/>
            <person name="Marturano G."/>
            <person name="Paoli F."/>
            <person name="Bruttini M."/>
            <person name="Carapelli A."/>
            <person name="Frati F."/>
            <person name="Nardi F."/>
        </authorList>
    </citation>
    <scope>NUCLEOTIDE SEQUENCE [LARGE SCALE GENOMIC DNA]</scope>
    <source>
        <strain evidence="2">DMR45628</strain>
    </source>
</reference>
<sequence>MEVNVTPVRDKKNARKRKANPLEWKRAKEKMLRYSLHSLPVYPTCGHKTKAFQCALLTMLEIRTFQEKFCSDKKKLVQDNFILQFCKAEKVMHYRPKNGKHGKKLFQKKFCILSLQKTRVLVCKNALMGILGITRRRIDTVINNFVRTSFPPNKNREGDRKMETYSERKK</sequence>
<evidence type="ECO:0000313" key="2">
    <source>
        <dbReference type="EMBL" id="KAK9739435.1"/>
    </source>
</evidence>
<gene>
    <name evidence="2" type="ORF">QE152_g9057</name>
</gene>
<accession>A0AAW1LW49</accession>
<dbReference type="AlphaFoldDB" id="A0AAW1LW49"/>